<dbReference type="PANTHER" id="PTHR15367">
    <property type="entry name" value="DNA-DIRECTED RNA POLYMERASE III"/>
    <property type="match status" value="1"/>
</dbReference>
<evidence type="ECO:0000256" key="4">
    <source>
        <dbReference type="SAM" id="MobiDB-lite"/>
    </source>
</evidence>
<keyword evidence="6" id="KW-1185">Reference proteome</keyword>
<keyword evidence="3" id="KW-0539">Nucleus</keyword>
<dbReference type="VEuPathDB" id="FungiDB:PNEG_01254"/>
<dbReference type="STRING" id="1069680.M7NPB0"/>
<reference evidence="6" key="1">
    <citation type="journal article" date="2016" name="Nat. Commun.">
        <title>Genome analysis of three Pneumocystis species reveals adaptation mechanisms to life exclusively in mammalian hosts.</title>
        <authorList>
            <person name="Ma L."/>
            <person name="Chen Z."/>
            <person name="Huang D.W."/>
            <person name="Kutty G."/>
            <person name="Ishihara M."/>
            <person name="Wang H."/>
            <person name="Abouelleil A."/>
            <person name="Bishop L."/>
            <person name="Davey E."/>
            <person name="Deng R."/>
            <person name="Deng X."/>
            <person name="Fan L."/>
            <person name="Fantoni G."/>
            <person name="Fitzgerald M."/>
            <person name="Gogineni E."/>
            <person name="Goldberg J.M."/>
            <person name="Handley G."/>
            <person name="Hu X."/>
            <person name="Huber C."/>
            <person name="Jiao X."/>
            <person name="Jones K."/>
            <person name="Levin J.Z."/>
            <person name="Liu Y."/>
            <person name="Macdonald P."/>
            <person name="Melnikov A."/>
            <person name="Raley C."/>
            <person name="Sassi M."/>
            <person name="Sherman B.T."/>
            <person name="Song X."/>
            <person name="Sykes S."/>
            <person name="Tran B."/>
            <person name="Walsh L."/>
            <person name="Xia Y."/>
            <person name="Yang J."/>
            <person name="Young S."/>
            <person name="Zeng Q."/>
            <person name="Zheng X."/>
            <person name="Stephens R."/>
            <person name="Nusbaum C."/>
            <person name="Birren B.W."/>
            <person name="Azadi P."/>
            <person name="Lempicki R.A."/>
            <person name="Cuomo C.A."/>
            <person name="Kovacs J.A."/>
        </authorList>
    </citation>
    <scope>NUCLEOTIDE SEQUENCE [LARGE SCALE GENOMIC DNA]</scope>
    <source>
        <strain evidence="6">B123</strain>
    </source>
</reference>
<dbReference type="GO" id="GO:0005666">
    <property type="term" value="C:RNA polymerase III complex"/>
    <property type="evidence" value="ECO:0007669"/>
    <property type="project" value="TreeGrafter"/>
</dbReference>
<dbReference type="HOGENOM" id="CLU_1454995_0_0_1"/>
<dbReference type="PANTHER" id="PTHR15367:SF2">
    <property type="entry name" value="DNA-DIRECTED RNA POLYMERASE III SUBUNIT"/>
    <property type="match status" value="1"/>
</dbReference>
<dbReference type="InterPro" id="IPR024661">
    <property type="entry name" value="RNA_pol_III_Rpc31"/>
</dbReference>
<evidence type="ECO:0000313" key="5">
    <source>
        <dbReference type="EMBL" id="EMR10548.1"/>
    </source>
</evidence>
<dbReference type="GeneID" id="19894951"/>
<organism evidence="5 6">
    <name type="scientific">Pneumocystis murina (strain B123)</name>
    <name type="common">Mouse pneumocystis pneumonia agent</name>
    <name type="synonym">Pneumocystis carinii f. sp. muris</name>
    <dbReference type="NCBI Taxonomy" id="1069680"/>
    <lineage>
        <taxon>Eukaryota</taxon>
        <taxon>Fungi</taxon>
        <taxon>Dikarya</taxon>
        <taxon>Ascomycota</taxon>
        <taxon>Taphrinomycotina</taxon>
        <taxon>Pneumocystomycetes</taxon>
        <taxon>Pneumocystaceae</taxon>
        <taxon>Pneumocystis</taxon>
    </lineage>
</organism>
<dbReference type="OrthoDB" id="5412082at2759"/>
<dbReference type="Proteomes" id="UP000011958">
    <property type="component" value="Unassembled WGS sequence"/>
</dbReference>
<feature type="region of interest" description="Disordered" evidence="4">
    <location>
        <begin position="137"/>
        <end position="186"/>
    </location>
</feature>
<gene>
    <name evidence="5" type="ORF">PNEG_01254</name>
</gene>
<name>M7NPB0_PNEMU</name>
<evidence type="ECO:0000313" key="6">
    <source>
        <dbReference type="Proteomes" id="UP000011958"/>
    </source>
</evidence>
<evidence type="ECO:0000256" key="2">
    <source>
        <dbReference type="ARBA" id="ARBA00008352"/>
    </source>
</evidence>
<evidence type="ECO:0000256" key="3">
    <source>
        <dbReference type="ARBA" id="ARBA00023242"/>
    </source>
</evidence>
<evidence type="ECO:0008006" key="7">
    <source>
        <dbReference type="Google" id="ProtNLM"/>
    </source>
</evidence>
<proteinExistence type="inferred from homology"/>
<dbReference type="RefSeq" id="XP_007873177.1">
    <property type="nucleotide sequence ID" value="XM_007874986.1"/>
</dbReference>
<evidence type="ECO:0000256" key="1">
    <source>
        <dbReference type="ARBA" id="ARBA00004123"/>
    </source>
</evidence>
<comment type="subcellular location">
    <subcellularLocation>
        <location evidence="1">Nucleus</location>
    </subcellularLocation>
</comment>
<sequence length="186" mass="22187">MFFMSSSEGISYINENYIDEKAYVQYYKELHTKISKESPFYISMSKGIDKDVSDYVEKYSDKYKPVPKMTQSLFFLKLEPLFFPEELFDVFLKEYKDAVYKEKVKEPVVLPFLEGFPNIFEEEMRELHECDSDIVEECESRKEDGNDQDEDFDDDDNNDYEDNYFDPGDEDYEDGSFSRDNVGDYF</sequence>
<accession>M7NPB0</accession>
<comment type="caution">
    <text evidence="5">The sequence shown here is derived from an EMBL/GenBank/DDBJ whole genome shotgun (WGS) entry which is preliminary data.</text>
</comment>
<dbReference type="AlphaFoldDB" id="M7NPB0"/>
<dbReference type="eggNOG" id="ENOG502SEZJ">
    <property type="taxonomic scope" value="Eukaryota"/>
</dbReference>
<dbReference type="GO" id="GO:0006383">
    <property type="term" value="P:transcription by RNA polymerase III"/>
    <property type="evidence" value="ECO:0007669"/>
    <property type="project" value="InterPro"/>
</dbReference>
<feature type="compositionally biased region" description="Acidic residues" evidence="4">
    <location>
        <begin position="146"/>
        <end position="174"/>
    </location>
</feature>
<dbReference type="Pfam" id="PF11705">
    <property type="entry name" value="RNA_pol_3_Rpc31"/>
    <property type="match status" value="1"/>
</dbReference>
<comment type="similarity">
    <text evidence="2">Belongs to the eukaryotic RPC7 RNA polymerase subunit family.</text>
</comment>
<protein>
    <recommendedName>
        <fullName evidence="7">DNA-directed RNA polymerase III subunit</fullName>
    </recommendedName>
</protein>
<dbReference type="EMBL" id="AFWA02000006">
    <property type="protein sequence ID" value="EMR10548.1"/>
    <property type="molecule type" value="Genomic_DNA"/>
</dbReference>